<name>A0A2Z5QWI2_9MICC</name>
<protein>
    <submittedName>
        <fullName evidence="1">Uncharacterized protein</fullName>
    </submittedName>
</protein>
<dbReference type="Proteomes" id="UP000250241">
    <property type="component" value="Chromosome"/>
</dbReference>
<evidence type="ECO:0000313" key="1">
    <source>
        <dbReference type="EMBL" id="BAV86584.1"/>
    </source>
</evidence>
<proteinExistence type="predicted"/>
<dbReference type="EMBL" id="AP017895">
    <property type="protein sequence ID" value="BAV86584.1"/>
    <property type="molecule type" value="Genomic_DNA"/>
</dbReference>
<organism evidence="1 2">
    <name type="scientific">Rothia aeria</name>
    <dbReference type="NCBI Taxonomy" id="172042"/>
    <lineage>
        <taxon>Bacteria</taxon>
        <taxon>Bacillati</taxon>
        <taxon>Actinomycetota</taxon>
        <taxon>Actinomycetes</taxon>
        <taxon>Micrococcales</taxon>
        <taxon>Micrococcaceae</taxon>
        <taxon>Rothia</taxon>
    </lineage>
</organism>
<evidence type="ECO:0000313" key="2">
    <source>
        <dbReference type="Proteomes" id="UP000250241"/>
    </source>
</evidence>
<gene>
    <name evidence="1" type="ORF">RA11412_0285</name>
</gene>
<dbReference type="KEGG" id="raj:RA11412_0285"/>
<reference evidence="1 2" key="1">
    <citation type="submission" date="2016-10" db="EMBL/GenBank/DDBJ databases">
        <title>Genome sequence of Rothia aeria strain JCM11412.</title>
        <authorList>
            <person name="Nambu T."/>
        </authorList>
    </citation>
    <scope>NUCLEOTIDE SEQUENCE [LARGE SCALE GENOMIC DNA]</scope>
    <source>
        <strain evidence="1 2">JCM 11412</strain>
    </source>
</reference>
<keyword evidence="2" id="KW-1185">Reference proteome</keyword>
<dbReference type="AlphaFoldDB" id="A0A2Z5QWI2"/>
<sequence>MLGLKRNKQRQNNTCKGAHIPTYHGVKIRGFMLNGTLFVVLYF</sequence>
<accession>A0A2Z5QWI2</accession>